<dbReference type="eggNOG" id="COG3307">
    <property type="taxonomic scope" value="Bacteria"/>
</dbReference>
<proteinExistence type="predicted"/>
<keyword evidence="3 5" id="KW-1133">Transmembrane helix</keyword>
<dbReference type="HOGENOM" id="CLU_658588_0_0_10"/>
<sequence length="417" mass="47099">MKKLFFIDDSLTNKISYYHLLFLLASLPFDFFYSHLIIISFAVHTLLHVKKERLKMLLHTRTLVLQSVFFVTLLGMLYSANKNEAGVELGRQLVIVLMPVLFCLTTLNLEKYRDRLLMVFALCCTLTVAFLYLDALRVIRFYRYPLNTLWSPLFTNHNFSDPIGMHATFFALQVGLALVYLLYTLIKPGKAVYKLFYAACCMLLFAGLIQLSSKSVLAALLIAVSIAIPFFMLSGKRRVMFISACLVIAGTSVWAISKSATFRERYFTDLEKDLSQAQKNESTDPRLARWETAVGLIAQSPVIGHGSGSEIALLKDAYFNKKLYSAYLNGLNAHDEYLSFLLKTGIVGLLIYLATLAYGFNNSIRSKDVIFFSFMLLVATVGISENLLDVDKGTLFYGFFFSFFAYAKGRPLNAITI</sequence>
<evidence type="ECO:0000256" key="2">
    <source>
        <dbReference type="ARBA" id="ARBA00022692"/>
    </source>
</evidence>
<organism evidence="7 8">
    <name type="scientific">Mucilaginibacter paludis DSM 18603</name>
    <dbReference type="NCBI Taxonomy" id="714943"/>
    <lineage>
        <taxon>Bacteria</taxon>
        <taxon>Pseudomonadati</taxon>
        <taxon>Bacteroidota</taxon>
        <taxon>Sphingobacteriia</taxon>
        <taxon>Sphingobacteriales</taxon>
        <taxon>Sphingobacteriaceae</taxon>
        <taxon>Mucilaginibacter</taxon>
    </lineage>
</organism>
<dbReference type="GO" id="GO:0016020">
    <property type="term" value="C:membrane"/>
    <property type="evidence" value="ECO:0007669"/>
    <property type="project" value="UniProtKB-SubCell"/>
</dbReference>
<accession>H1YGA1</accession>
<dbReference type="InterPro" id="IPR007016">
    <property type="entry name" value="O-antigen_ligase-rel_domated"/>
</dbReference>
<comment type="subcellular location">
    <subcellularLocation>
        <location evidence="1">Membrane</location>
        <topology evidence="1">Multi-pass membrane protein</topology>
    </subcellularLocation>
</comment>
<protein>
    <submittedName>
        <fullName evidence="7">O-antigen polymerase</fullName>
    </submittedName>
</protein>
<feature type="transmembrane region" description="Helical" evidence="5">
    <location>
        <begin position="239"/>
        <end position="257"/>
    </location>
</feature>
<feature type="transmembrane region" description="Helical" evidence="5">
    <location>
        <begin position="92"/>
        <end position="109"/>
    </location>
</feature>
<dbReference type="PANTHER" id="PTHR37422">
    <property type="entry name" value="TEICHURONIC ACID BIOSYNTHESIS PROTEIN TUAE"/>
    <property type="match status" value="1"/>
</dbReference>
<evidence type="ECO:0000256" key="3">
    <source>
        <dbReference type="ARBA" id="ARBA00022989"/>
    </source>
</evidence>
<feature type="transmembrane region" description="Helical" evidence="5">
    <location>
        <begin position="369"/>
        <end position="388"/>
    </location>
</feature>
<reference evidence="7" key="1">
    <citation type="submission" date="2011-09" db="EMBL/GenBank/DDBJ databases">
        <title>The permanent draft genome of Mucilaginibacter paludis DSM 18603.</title>
        <authorList>
            <consortium name="US DOE Joint Genome Institute (JGI-PGF)"/>
            <person name="Lucas S."/>
            <person name="Han J."/>
            <person name="Lapidus A."/>
            <person name="Bruce D."/>
            <person name="Goodwin L."/>
            <person name="Pitluck S."/>
            <person name="Peters L."/>
            <person name="Kyrpides N."/>
            <person name="Mavromatis K."/>
            <person name="Ivanova N."/>
            <person name="Mikhailova N."/>
            <person name="Held B."/>
            <person name="Detter J.C."/>
            <person name="Tapia R."/>
            <person name="Han C."/>
            <person name="Land M."/>
            <person name="Hauser L."/>
            <person name="Markowitz V."/>
            <person name="Cheng J.-F."/>
            <person name="Hugenholtz P."/>
            <person name="Woyke T."/>
            <person name="Wu D."/>
            <person name="Tindall B."/>
            <person name="Brambilla E."/>
            <person name="Klenk H.-P."/>
            <person name="Eisen J.A."/>
        </authorList>
    </citation>
    <scope>NUCLEOTIDE SEQUENCE [LARGE SCALE GENOMIC DNA]</scope>
    <source>
        <strain evidence="7">DSM 18603</strain>
    </source>
</reference>
<dbReference type="OrthoDB" id="1435411at2"/>
<evidence type="ECO:0000256" key="1">
    <source>
        <dbReference type="ARBA" id="ARBA00004141"/>
    </source>
</evidence>
<evidence type="ECO:0000259" key="6">
    <source>
        <dbReference type="Pfam" id="PF04932"/>
    </source>
</evidence>
<dbReference type="Pfam" id="PF04932">
    <property type="entry name" value="Wzy_C"/>
    <property type="match status" value="1"/>
</dbReference>
<evidence type="ECO:0000313" key="8">
    <source>
        <dbReference type="Proteomes" id="UP000002774"/>
    </source>
</evidence>
<evidence type="ECO:0000256" key="4">
    <source>
        <dbReference type="ARBA" id="ARBA00023136"/>
    </source>
</evidence>
<dbReference type="EMBL" id="CM001403">
    <property type="protein sequence ID" value="EHQ27365.1"/>
    <property type="molecule type" value="Genomic_DNA"/>
</dbReference>
<feature type="transmembrane region" description="Helical" evidence="5">
    <location>
        <begin position="191"/>
        <end position="209"/>
    </location>
</feature>
<evidence type="ECO:0000256" key="5">
    <source>
        <dbReference type="SAM" id="Phobius"/>
    </source>
</evidence>
<feature type="transmembrane region" description="Helical" evidence="5">
    <location>
        <begin position="215"/>
        <end position="232"/>
    </location>
</feature>
<keyword evidence="2 5" id="KW-0812">Transmembrane</keyword>
<evidence type="ECO:0000313" key="7">
    <source>
        <dbReference type="EMBL" id="EHQ27365.1"/>
    </source>
</evidence>
<feature type="transmembrane region" description="Helical" evidence="5">
    <location>
        <begin position="63"/>
        <end position="80"/>
    </location>
</feature>
<feature type="transmembrane region" description="Helical" evidence="5">
    <location>
        <begin position="163"/>
        <end position="184"/>
    </location>
</feature>
<gene>
    <name evidence="7" type="ORF">Mucpa_3261</name>
</gene>
<feature type="transmembrane region" description="Helical" evidence="5">
    <location>
        <begin position="20"/>
        <end position="43"/>
    </location>
</feature>
<feature type="transmembrane region" description="Helical" evidence="5">
    <location>
        <begin position="116"/>
        <end position="143"/>
    </location>
</feature>
<feature type="domain" description="O-antigen ligase-related" evidence="6">
    <location>
        <begin position="200"/>
        <end position="353"/>
    </location>
</feature>
<dbReference type="AlphaFoldDB" id="H1YGA1"/>
<name>H1YGA1_9SPHI</name>
<keyword evidence="4 5" id="KW-0472">Membrane</keyword>
<dbReference type="PANTHER" id="PTHR37422:SF13">
    <property type="entry name" value="LIPOPOLYSACCHARIDE BIOSYNTHESIS PROTEIN PA4999-RELATED"/>
    <property type="match status" value="1"/>
</dbReference>
<feature type="transmembrane region" description="Helical" evidence="5">
    <location>
        <begin position="337"/>
        <end position="357"/>
    </location>
</feature>
<dbReference type="InterPro" id="IPR051533">
    <property type="entry name" value="WaaL-like"/>
</dbReference>
<dbReference type="STRING" id="714943.Mucpa_3261"/>
<dbReference type="RefSeq" id="WP_008507788.1">
    <property type="nucleotide sequence ID" value="NZ_CM001403.1"/>
</dbReference>
<keyword evidence="8" id="KW-1185">Reference proteome</keyword>
<dbReference type="Proteomes" id="UP000002774">
    <property type="component" value="Chromosome"/>
</dbReference>